<dbReference type="Proteomes" id="UP000244077">
    <property type="component" value="Unassembled WGS sequence"/>
</dbReference>
<dbReference type="OrthoDB" id="5638726at2"/>
<dbReference type="RefSeq" id="WP_107814514.1">
    <property type="nucleotide sequence ID" value="NZ_QAOH01000001.1"/>
</dbReference>
<organism evidence="7 8">
    <name type="scientific">Celeribacter persicus</name>
    <dbReference type="NCBI Taxonomy" id="1651082"/>
    <lineage>
        <taxon>Bacteria</taxon>
        <taxon>Pseudomonadati</taxon>
        <taxon>Pseudomonadota</taxon>
        <taxon>Alphaproteobacteria</taxon>
        <taxon>Rhodobacterales</taxon>
        <taxon>Roseobacteraceae</taxon>
        <taxon>Celeribacter</taxon>
    </lineage>
</organism>
<feature type="transmembrane region" description="Helical" evidence="6">
    <location>
        <begin position="39"/>
        <end position="59"/>
    </location>
</feature>
<accession>A0A2T5HV92</accession>
<reference evidence="7 8" key="1">
    <citation type="submission" date="2018-04" db="EMBL/GenBank/DDBJ databases">
        <title>Genomic Encyclopedia of Archaeal and Bacterial Type Strains, Phase II (KMG-II): from individual species to whole genera.</title>
        <authorList>
            <person name="Goeker M."/>
        </authorList>
    </citation>
    <scope>NUCLEOTIDE SEQUENCE [LARGE SCALE GENOMIC DNA]</scope>
    <source>
        <strain evidence="7 8">DSM 100434</strain>
    </source>
</reference>
<dbReference type="PANTHER" id="PTHR30086:SF20">
    <property type="entry name" value="ARGININE EXPORTER PROTEIN ARGO-RELATED"/>
    <property type="match status" value="1"/>
</dbReference>
<evidence type="ECO:0000313" key="7">
    <source>
        <dbReference type="EMBL" id="PTQ75481.1"/>
    </source>
</evidence>
<keyword evidence="4 6" id="KW-1133">Transmembrane helix</keyword>
<evidence type="ECO:0000256" key="6">
    <source>
        <dbReference type="SAM" id="Phobius"/>
    </source>
</evidence>
<evidence type="ECO:0000256" key="4">
    <source>
        <dbReference type="ARBA" id="ARBA00022989"/>
    </source>
</evidence>
<dbReference type="GO" id="GO:0005886">
    <property type="term" value="C:plasma membrane"/>
    <property type="evidence" value="ECO:0007669"/>
    <property type="project" value="UniProtKB-SubCell"/>
</dbReference>
<keyword evidence="5 6" id="KW-0472">Membrane</keyword>
<evidence type="ECO:0000256" key="5">
    <source>
        <dbReference type="ARBA" id="ARBA00023136"/>
    </source>
</evidence>
<keyword evidence="8" id="KW-1185">Reference proteome</keyword>
<dbReference type="PANTHER" id="PTHR30086">
    <property type="entry name" value="ARGININE EXPORTER PROTEIN ARGO"/>
    <property type="match status" value="1"/>
</dbReference>
<proteinExistence type="predicted"/>
<feature type="transmembrane region" description="Helical" evidence="6">
    <location>
        <begin position="6"/>
        <end position="27"/>
    </location>
</feature>
<feature type="transmembrane region" description="Helical" evidence="6">
    <location>
        <begin position="110"/>
        <end position="127"/>
    </location>
</feature>
<dbReference type="InterPro" id="IPR001123">
    <property type="entry name" value="LeuE-type"/>
</dbReference>
<dbReference type="EMBL" id="QAOH01000001">
    <property type="protein sequence ID" value="PTQ75481.1"/>
    <property type="molecule type" value="Genomic_DNA"/>
</dbReference>
<feature type="transmembrane region" description="Helical" evidence="6">
    <location>
        <begin position="181"/>
        <end position="198"/>
    </location>
</feature>
<evidence type="ECO:0000313" key="8">
    <source>
        <dbReference type="Proteomes" id="UP000244077"/>
    </source>
</evidence>
<sequence length="201" mass="21135">MLHAVLTGFLTGLSLIIAIGAQNAFVLRQGVRRAHVLPVVLVCALSDAILISLGVFAFAQVSAAFPPLLPILRWGGASFLIFYGGKAALAAYRGGGHLDAARQSVQSLKAAVLTALALTWLNPHVYLDTVVLLGAISARFPAARAGFAMGAILASFLFFFSLGFGARLLAPVFARETAWRVLDAAIALVMWTIAFGVIRGS</sequence>
<feature type="transmembrane region" description="Helical" evidence="6">
    <location>
        <begin position="71"/>
        <end position="89"/>
    </location>
</feature>
<comment type="caution">
    <text evidence="7">The sequence shown here is derived from an EMBL/GenBank/DDBJ whole genome shotgun (WGS) entry which is preliminary data.</text>
</comment>
<comment type="subcellular location">
    <subcellularLocation>
        <location evidence="1">Cell membrane</location>
        <topology evidence="1">Multi-pass membrane protein</topology>
    </subcellularLocation>
</comment>
<evidence type="ECO:0000256" key="1">
    <source>
        <dbReference type="ARBA" id="ARBA00004651"/>
    </source>
</evidence>
<evidence type="ECO:0000256" key="3">
    <source>
        <dbReference type="ARBA" id="ARBA00022692"/>
    </source>
</evidence>
<keyword evidence="2" id="KW-1003">Cell membrane</keyword>
<protein>
    <submittedName>
        <fullName evidence="7">L-lysine exporter family protein LysE/ArgO</fullName>
    </submittedName>
</protein>
<name>A0A2T5HV92_9RHOB</name>
<gene>
    <name evidence="7" type="ORF">C8N42_10117</name>
</gene>
<dbReference type="AlphaFoldDB" id="A0A2T5HV92"/>
<feature type="transmembrane region" description="Helical" evidence="6">
    <location>
        <begin position="147"/>
        <end position="169"/>
    </location>
</feature>
<dbReference type="GO" id="GO:0015171">
    <property type="term" value="F:amino acid transmembrane transporter activity"/>
    <property type="evidence" value="ECO:0007669"/>
    <property type="project" value="TreeGrafter"/>
</dbReference>
<dbReference type="Pfam" id="PF01810">
    <property type="entry name" value="LysE"/>
    <property type="match status" value="1"/>
</dbReference>
<keyword evidence="3 6" id="KW-0812">Transmembrane</keyword>
<evidence type="ECO:0000256" key="2">
    <source>
        <dbReference type="ARBA" id="ARBA00022475"/>
    </source>
</evidence>